<keyword evidence="3" id="KW-0564">Palmitate</keyword>
<dbReference type="InterPro" id="IPR036869">
    <property type="entry name" value="J_dom_sf"/>
</dbReference>
<dbReference type="EMBL" id="CAXLJL010000268">
    <property type="protein sequence ID" value="CAL5135800.1"/>
    <property type="molecule type" value="Genomic_DNA"/>
</dbReference>
<dbReference type="CDD" id="cd06257">
    <property type="entry name" value="DnaJ"/>
    <property type="match status" value="1"/>
</dbReference>
<comment type="caution">
    <text evidence="7">The sequence shown here is derived from an EMBL/GenBank/DDBJ whole genome shotgun (WGS) entry which is preliminary data.</text>
</comment>
<protein>
    <recommendedName>
        <fullName evidence="6">J domain-containing protein</fullName>
    </recommendedName>
</protein>
<evidence type="ECO:0000256" key="5">
    <source>
        <dbReference type="ARBA" id="ARBA00023288"/>
    </source>
</evidence>
<dbReference type="SUPFAM" id="SSF46565">
    <property type="entry name" value="Chaperone J-domain"/>
    <property type="match status" value="1"/>
</dbReference>
<dbReference type="PANTHER" id="PTHR44027">
    <property type="entry name" value="DNAJ HOMOLOG SUBFAMILY C MEMBER 5 HOMOLOG"/>
    <property type="match status" value="1"/>
</dbReference>
<evidence type="ECO:0000313" key="7">
    <source>
        <dbReference type="EMBL" id="CAL5135800.1"/>
    </source>
</evidence>
<sequence length="183" mass="20844">MISALEELSDSEVKPFEILRNFALYLKKESDDLYDLLHVQKNASVDEITQSFRKLALLYHPDKNPDDVHAARKFSKINRAYLVLRDENMRRIYDSHGMIGVKIARLYGEEGVREYYKFDNGCSRCVFAVLFGLSCCCCCGHCYVKKDQPSGIPPSEISGVETQIASIPPPVVKQPKRVTFMTN</sequence>
<dbReference type="AlphaFoldDB" id="A0AAV2TF80"/>
<reference evidence="7" key="1">
    <citation type="submission" date="2024-06" db="EMBL/GenBank/DDBJ databases">
        <authorList>
            <person name="Liu X."/>
            <person name="Lenzi L."/>
            <person name="Haldenby T S."/>
            <person name="Uol C."/>
        </authorList>
    </citation>
    <scope>NUCLEOTIDE SEQUENCE</scope>
</reference>
<evidence type="ECO:0000259" key="6">
    <source>
        <dbReference type="PROSITE" id="PS50076"/>
    </source>
</evidence>
<evidence type="ECO:0000313" key="8">
    <source>
        <dbReference type="Proteomes" id="UP001497525"/>
    </source>
</evidence>
<accession>A0AAV2TF80</accession>
<gene>
    <name evidence="7" type="ORF">CDAUBV1_LOCUS9911</name>
</gene>
<dbReference type="PRINTS" id="PR00625">
    <property type="entry name" value="JDOMAIN"/>
</dbReference>
<feature type="domain" description="J" evidence="6">
    <location>
        <begin position="32"/>
        <end position="97"/>
    </location>
</feature>
<organism evidence="7 8">
    <name type="scientific">Calicophoron daubneyi</name>
    <name type="common">Rumen fluke</name>
    <name type="synonym">Paramphistomum daubneyi</name>
    <dbReference type="NCBI Taxonomy" id="300641"/>
    <lineage>
        <taxon>Eukaryota</taxon>
        <taxon>Metazoa</taxon>
        <taxon>Spiralia</taxon>
        <taxon>Lophotrochozoa</taxon>
        <taxon>Platyhelminthes</taxon>
        <taxon>Trematoda</taxon>
        <taxon>Digenea</taxon>
        <taxon>Plagiorchiida</taxon>
        <taxon>Pronocephalata</taxon>
        <taxon>Paramphistomoidea</taxon>
        <taxon>Paramphistomidae</taxon>
        <taxon>Calicophoron</taxon>
    </lineage>
</organism>
<keyword evidence="2" id="KW-0472">Membrane</keyword>
<dbReference type="GO" id="GO:0016020">
    <property type="term" value="C:membrane"/>
    <property type="evidence" value="ECO:0007669"/>
    <property type="project" value="UniProtKB-SubCell"/>
</dbReference>
<name>A0AAV2TF80_CALDB</name>
<dbReference type="PROSITE" id="PS50076">
    <property type="entry name" value="DNAJ_2"/>
    <property type="match status" value="1"/>
</dbReference>
<evidence type="ECO:0000256" key="1">
    <source>
        <dbReference type="ARBA" id="ARBA00004635"/>
    </source>
</evidence>
<dbReference type="Proteomes" id="UP001497525">
    <property type="component" value="Unassembled WGS sequence"/>
</dbReference>
<dbReference type="Gene3D" id="1.10.287.110">
    <property type="entry name" value="DnaJ domain"/>
    <property type="match status" value="1"/>
</dbReference>
<dbReference type="GO" id="GO:0005737">
    <property type="term" value="C:cytoplasm"/>
    <property type="evidence" value="ECO:0007669"/>
    <property type="project" value="UniProtKB-ARBA"/>
</dbReference>
<evidence type="ECO:0000256" key="3">
    <source>
        <dbReference type="ARBA" id="ARBA00023139"/>
    </source>
</evidence>
<dbReference type="PANTHER" id="PTHR44027:SF7">
    <property type="entry name" value="DNAJ HOMOLOG SUBFAMILY C MEMBER 5 HOMOLOG"/>
    <property type="match status" value="1"/>
</dbReference>
<evidence type="ECO:0000256" key="4">
    <source>
        <dbReference type="ARBA" id="ARBA00023186"/>
    </source>
</evidence>
<evidence type="ECO:0000256" key="2">
    <source>
        <dbReference type="ARBA" id="ARBA00023136"/>
    </source>
</evidence>
<dbReference type="InterPro" id="IPR001623">
    <property type="entry name" value="DnaJ_domain"/>
</dbReference>
<dbReference type="Pfam" id="PF00226">
    <property type="entry name" value="DnaJ"/>
    <property type="match status" value="1"/>
</dbReference>
<comment type="subcellular location">
    <subcellularLocation>
        <location evidence="1">Membrane</location>
        <topology evidence="1">Lipid-anchor</topology>
    </subcellularLocation>
</comment>
<proteinExistence type="predicted"/>
<keyword evidence="4" id="KW-0143">Chaperone</keyword>
<dbReference type="SMART" id="SM00271">
    <property type="entry name" value="DnaJ"/>
    <property type="match status" value="1"/>
</dbReference>
<dbReference type="InterPro" id="IPR051434">
    <property type="entry name" value="DnaJ_C_subfamily_member5"/>
</dbReference>
<keyword evidence="5" id="KW-0449">Lipoprotein</keyword>